<dbReference type="InterPro" id="IPR011055">
    <property type="entry name" value="Dup_hybrid_motif"/>
</dbReference>
<dbReference type="EMBL" id="VFOQ01000001">
    <property type="protein sequence ID" value="TQL59479.1"/>
    <property type="molecule type" value="Genomic_DNA"/>
</dbReference>
<dbReference type="InterPro" id="IPR016047">
    <property type="entry name" value="M23ase_b-sheet_dom"/>
</dbReference>
<feature type="coiled-coil region" evidence="2">
    <location>
        <begin position="74"/>
        <end position="115"/>
    </location>
</feature>
<evidence type="ECO:0000259" key="3">
    <source>
        <dbReference type="Pfam" id="PF01551"/>
    </source>
</evidence>
<dbReference type="InterPro" id="IPR050570">
    <property type="entry name" value="Cell_wall_metabolism_enzyme"/>
</dbReference>
<gene>
    <name evidence="4" type="ORF">FB474_0833</name>
</gene>
<proteinExistence type="predicted"/>
<name>A0A542ZGQ9_9MICO</name>
<evidence type="ECO:0000256" key="1">
    <source>
        <dbReference type="ARBA" id="ARBA00022729"/>
    </source>
</evidence>
<evidence type="ECO:0000313" key="5">
    <source>
        <dbReference type="Proteomes" id="UP000319514"/>
    </source>
</evidence>
<feature type="domain" description="M23ase beta-sheet core" evidence="3">
    <location>
        <begin position="335"/>
        <end position="435"/>
    </location>
</feature>
<dbReference type="GO" id="GO:0004222">
    <property type="term" value="F:metalloendopeptidase activity"/>
    <property type="evidence" value="ECO:0007669"/>
    <property type="project" value="TreeGrafter"/>
</dbReference>
<evidence type="ECO:0000256" key="2">
    <source>
        <dbReference type="SAM" id="Coils"/>
    </source>
</evidence>
<dbReference type="Proteomes" id="UP000319514">
    <property type="component" value="Unassembled WGS sequence"/>
</dbReference>
<sequence>MSALPPETTPTRRFRRGRWVVLLTVLATAAGLALAPVGNADTRGDKARLDKQISALRSQLGETTKDLADAYIALKRTQAELPVAQRELTAAQAKVVAAEQHNQQVAEQLAVAQANEAKAVDVLATNAKDTQQTSDLIGDLARRTYQQGGMGELSVALNATSPDDFATRVVLVDTVMRLQNGALRRLSTQEAEGKAVQSHLSAVRRQVAILKIQAENAVAAAQSARDVAATAKQRLDLLQAAQKKYAAAVAVKKARETENLQKMQAQSNKLAAILAARARAAKLAAARAAAARRRANQAPAPGIPSSGGFLSYPVDGPTSSEFGMRFDPVAQRYQLHAGLDFAVNCGTPVHAAASGDVIMAVPESASGGYGNQLVVDHGIVRGVDLTTTYNHLSSWVVTGGHVSRGQVIAYSGTTGMSTGCHLHFETREDGNPVNPRTWL</sequence>
<protein>
    <submittedName>
        <fullName evidence="4">Murein DD-endopeptidase MepM/ murein hydrolase activator NlpD</fullName>
    </submittedName>
</protein>
<dbReference type="CDD" id="cd12797">
    <property type="entry name" value="M23_peptidase"/>
    <property type="match status" value="1"/>
</dbReference>
<reference evidence="4 5" key="1">
    <citation type="submission" date="2019-06" db="EMBL/GenBank/DDBJ databases">
        <title>Sequencing the genomes of 1000 actinobacteria strains.</title>
        <authorList>
            <person name="Klenk H.-P."/>
        </authorList>
    </citation>
    <scope>NUCLEOTIDE SEQUENCE [LARGE SCALE GENOMIC DNA]</scope>
    <source>
        <strain evidence="4 5">DSM 18082</strain>
    </source>
</reference>
<keyword evidence="5" id="KW-1185">Reference proteome</keyword>
<dbReference type="SUPFAM" id="SSF51261">
    <property type="entry name" value="Duplicated hybrid motif"/>
    <property type="match status" value="1"/>
</dbReference>
<dbReference type="RefSeq" id="WP_141787499.1">
    <property type="nucleotide sequence ID" value="NZ_VFOQ01000001.1"/>
</dbReference>
<dbReference type="AlphaFoldDB" id="A0A542ZGQ9"/>
<dbReference type="Gene3D" id="6.10.250.3150">
    <property type="match status" value="1"/>
</dbReference>
<dbReference type="PANTHER" id="PTHR21666">
    <property type="entry name" value="PEPTIDASE-RELATED"/>
    <property type="match status" value="1"/>
</dbReference>
<dbReference type="PANTHER" id="PTHR21666:SF289">
    <property type="entry name" value="L-ALA--D-GLU ENDOPEPTIDASE"/>
    <property type="match status" value="1"/>
</dbReference>
<evidence type="ECO:0000313" key="4">
    <source>
        <dbReference type="EMBL" id="TQL59479.1"/>
    </source>
</evidence>
<keyword evidence="4" id="KW-0378">Hydrolase</keyword>
<keyword evidence="2" id="KW-0175">Coiled coil</keyword>
<dbReference type="Pfam" id="PF01551">
    <property type="entry name" value="Peptidase_M23"/>
    <property type="match status" value="1"/>
</dbReference>
<keyword evidence="1" id="KW-0732">Signal</keyword>
<accession>A0A542ZGQ9</accession>
<organism evidence="4 5">
    <name type="scientific">Oryzihumus leptocrescens</name>
    <dbReference type="NCBI Taxonomy" id="297536"/>
    <lineage>
        <taxon>Bacteria</taxon>
        <taxon>Bacillati</taxon>
        <taxon>Actinomycetota</taxon>
        <taxon>Actinomycetes</taxon>
        <taxon>Micrococcales</taxon>
        <taxon>Intrasporangiaceae</taxon>
        <taxon>Oryzihumus</taxon>
    </lineage>
</organism>
<comment type="caution">
    <text evidence="4">The sequence shown here is derived from an EMBL/GenBank/DDBJ whole genome shotgun (WGS) entry which is preliminary data.</text>
</comment>
<dbReference type="Gene3D" id="2.70.70.10">
    <property type="entry name" value="Glucose Permease (Domain IIA)"/>
    <property type="match status" value="1"/>
</dbReference>
<dbReference type="OrthoDB" id="5496837at2"/>